<evidence type="ECO:0000256" key="3">
    <source>
        <dbReference type="ARBA" id="ARBA00022525"/>
    </source>
</evidence>
<dbReference type="InterPro" id="IPR036728">
    <property type="entry name" value="PBP_GOBP_sf"/>
</dbReference>
<proteinExistence type="inferred from homology"/>
<dbReference type="PANTHER" id="PTHR21066:SF18">
    <property type="entry name" value="ODORANT-BINDING PROTEIN 73A, ISOFORM B"/>
    <property type="match status" value="1"/>
</dbReference>
<dbReference type="Pfam" id="PF01395">
    <property type="entry name" value="PBP_GOBP"/>
    <property type="match status" value="1"/>
</dbReference>
<dbReference type="OrthoDB" id="8183628at2759"/>
<dbReference type="GeneID" id="108743465"/>
<keyword evidence="3" id="KW-0964">Secreted</keyword>
<dbReference type="GO" id="GO:0005549">
    <property type="term" value="F:odorant binding"/>
    <property type="evidence" value="ECO:0007669"/>
    <property type="project" value="InterPro"/>
</dbReference>
<dbReference type="PANTHER" id="PTHR21066">
    <property type="entry name" value="ODORANT-BINDING PROTEIN 59A-RELATED"/>
    <property type="match status" value="1"/>
</dbReference>
<evidence type="ECO:0000313" key="5">
    <source>
        <dbReference type="Proteomes" id="UP000192223"/>
    </source>
</evidence>
<comment type="similarity">
    <text evidence="2">Belongs to the PBP/GOBP family.</text>
</comment>
<dbReference type="GO" id="GO:0005576">
    <property type="term" value="C:extracellular region"/>
    <property type="evidence" value="ECO:0007669"/>
    <property type="project" value="UniProtKB-SubCell"/>
</dbReference>
<gene>
    <name evidence="6" type="primary">LOC108743465</name>
</gene>
<evidence type="ECO:0000256" key="4">
    <source>
        <dbReference type="SAM" id="MobiDB-lite"/>
    </source>
</evidence>
<dbReference type="InParanoid" id="A0A1W4XPW9"/>
<feature type="compositionally biased region" description="Polar residues" evidence="4">
    <location>
        <begin position="13"/>
        <end position="26"/>
    </location>
</feature>
<dbReference type="KEGG" id="apln:108743465"/>
<accession>A0A1W4XPW9</accession>
<organism evidence="5 6">
    <name type="scientific">Agrilus planipennis</name>
    <name type="common">Emerald ash borer</name>
    <name type="synonym">Agrilus marcopoli</name>
    <dbReference type="NCBI Taxonomy" id="224129"/>
    <lineage>
        <taxon>Eukaryota</taxon>
        <taxon>Metazoa</taxon>
        <taxon>Ecdysozoa</taxon>
        <taxon>Arthropoda</taxon>
        <taxon>Hexapoda</taxon>
        <taxon>Insecta</taxon>
        <taxon>Pterygota</taxon>
        <taxon>Neoptera</taxon>
        <taxon>Endopterygota</taxon>
        <taxon>Coleoptera</taxon>
        <taxon>Polyphaga</taxon>
        <taxon>Elateriformia</taxon>
        <taxon>Buprestoidea</taxon>
        <taxon>Buprestidae</taxon>
        <taxon>Agrilinae</taxon>
        <taxon>Agrilus</taxon>
    </lineage>
</organism>
<dbReference type="InterPro" id="IPR052295">
    <property type="entry name" value="Odorant-binding_protein"/>
</dbReference>
<comment type="subcellular location">
    <subcellularLocation>
        <location evidence="1">Secreted</location>
    </subcellularLocation>
</comment>
<keyword evidence="5" id="KW-1185">Reference proteome</keyword>
<evidence type="ECO:0000256" key="2">
    <source>
        <dbReference type="ARBA" id="ARBA00008098"/>
    </source>
</evidence>
<dbReference type="Proteomes" id="UP000192223">
    <property type="component" value="Unplaced"/>
</dbReference>
<sequence>MTQSTYAIELAGTTKSESQRDLQSTNERNRKVRSTDTFFTEEERKIAGCLLQCVYRKMKAVNEFGFPRPDGLVTLYTEGVTDPEYIKGTFRAVNSCLANAKKTYATTLESVKDDGTTCDVAFYTFDCISDLIDEYCKQNP</sequence>
<dbReference type="Gene3D" id="1.10.238.20">
    <property type="entry name" value="Pheromone/general odorant binding protein domain"/>
    <property type="match status" value="1"/>
</dbReference>
<reference evidence="6" key="1">
    <citation type="submission" date="2025-08" db="UniProtKB">
        <authorList>
            <consortium name="RefSeq"/>
        </authorList>
    </citation>
    <scope>IDENTIFICATION</scope>
    <source>
        <tissue evidence="6">Entire body</tissue>
    </source>
</reference>
<dbReference type="AlphaFoldDB" id="A0A1W4XPW9"/>
<evidence type="ECO:0000313" key="6">
    <source>
        <dbReference type="RefSeq" id="XP_018334538.1"/>
    </source>
</evidence>
<evidence type="ECO:0000256" key="1">
    <source>
        <dbReference type="ARBA" id="ARBA00004613"/>
    </source>
</evidence>
<dbReference type="InterPro" id="IPR006170">
    <property type="entry name" value="PBP/GOBP"/>
</dbReference>
<dbReference type="RefSeq" id="XP_018334538.1">
    <property type="nucleotide sequence ID" value="XM_018479036.2"/>
</dbReference>
<dbReference type="SUPFAM" id="SSF47565">
    <property type="entry name" value="Insect pheromone/odorant-binding proteins"/>
    <property type="match status" value="1"/>
</dbReference>
<feature type="region of interest" description="Disordered" evidence="4">
    <location>
        <begin position="10"/>
        <end position="31"/>
    </location>
</feature>
<name>A0A1W4XPW9_AGRPL</name>
<protein>
    <submittedName>
        <fullName evidence="6">General odorant-binding protein 70</fullName>
    </submittedName>
</protein>